<dbReference type="AlphaFoldDB" id="A0AAV9WNP0"/>
<dbReference type="EMBL" id="JAVHJL010000001">
    <property type="protein sequence ID" value="KAK6511273.1"/>
    <property type="molecule type" value="Genomic_DNA"/>
</dbReference>
<comment type="caution">
    <text evidence="1">The sequence shown here is derived from an EMBL/GenBank/DDBJ whole genome shotgun (WGS) entry which is preliminary data.</text>
</comment>
<evidence type="ECO:0000313" key="2">
    <source>
        <dbReference type="Proteomes" id="UP001370758"/>
    </source>
</evidence>
<evidence type="ECO:0000313" key="1">
    <source>
        <dbReference type="EMBL" id="KAK6511273.1"/>
    </source>
</evidence>
<organism evidence="1 2">
    <name type="scientific">Arthrobotrys musiformis</name>
    <dbReference type="NCBI Taxonomy" id="47236"/>
    <lineage>
        <taxon>Eukaryota</taxon>
        <taxon>Fungi</taxon>
        <taxon>Dikarya</taxon>
        <taxon>Ascomycota</taxon>
        <taxon>Pezizomycotina</taxon>
        <taxon>Orbiliomycetes</taxon>
        <taxon>Orbiliales</taxon>
        <taxon>Orbiliaceae</taxon>
        <taxon>Arthrobotrys</taxon>
    </lineage>
</organism>
<dbReference type="Proteomes" id="UP001370758">
    <property type="component" value="Unassembled WGS sequence"/>
</dbReference>
<keyword evidence="2" id="KW-1185">Reference proteome</keyword>
<gene>
    <name evidence="1" type="ORF">TWF481_000194</name>
</gene>
<name>A0AAV9WNP0_9PEZI</name>
<accession>A0AAV9WNP0</accession>
<proteinExistence type="predicted"/>
<protein>
    <submittedName>
        <fullName evidence="1">Uncharacterized protein</fullName>
    </submittedName>
</protein>
<reference evidence="1 2" key="1">
    <citation type="submission" date="2023-08" db="EMBL/GenBank/DDBJ databases">
        <authorList>
            <person name="Palmer J.M."/>
        </authorList>
    </citation>
    <scope>NUCLEOTIDE SEQUENCE [LARGE SCALE GENOMIC DNA]</scope>
    <source>
        <strain evidence="1 2">TWF481</strain>
    </source>
</reference>
<sequence>MPFLVDLTAFCARHRKMGKPAVLKKFKQHLYQAGQVHSLLELRKQNHGRYGKVIAAMWPDNPASRKKKVGQGLTRRSEVKGIPKHVGITTRRKNRKRRSRGAGARMAPVSAFGVIDPIILELSEEMAKLVLEDEDDFMELCMDF</sequence>